<dbReference type="Pfam" id="PF02893">
    <property type="entry name" value="GRAM"/>
    <property type="match status" value="1"/>
</dbReference>
<evidence type="ECO:0000313" key="2">
    <source>
        <dbReference type="EMBL" id="AFM04431.1"/>
    </source>
</evidence>
<dbReference type="HOGENOM" id="CLU_2142214_0_0_10"/>
<dbReference type="RefSeq" id="WP_014797878.1">
    <property type="nucleotide sequence ID" value="NC_018018.1"/>
</dbReference>
<dbReference type="Proteomes" id="UP000006054">
    <property type="component" value="Chromosome"/>
</dbReference>
<evidence type="ECO:0000259" key="1">
    <source>
        <dbReference type="Pfam" id="PF02893"/>
    </source>
</evidence>
<dbReference type="OrthoDB" id="7595227at2"/>
<dbReference type="InterPro" id="IPR011993">
    <property type="entry name" value="PH-like_dom_sf"/>
</dbReference>
<dbReference type="AlphaFoldDB" id="I4AKE6"/>
<gene>
    <name evidence="2" type="ordered locus">Fleli_2047</name>
</gene>
<organism evidence="2 3">
    <name type="scientific">Bernardetia litoralis (strain ATCC 23117 / DSM 6794 / NBRC 15988 / NCIMB 1366 / Fx l1 / Sio-4)</name>
    <name type="common">Flexibacter litoralis</name>
    <dbReference type="NCBI Taxonomy" id="880071"/>
    <lineage>
        <taxon>Bacteria</taxon>
        <taxon>Pseudomonadati</taxon>
        <taxon>Bacteroidota</taxon>
        <taxon>Cytophagia</taxon>
        <taxon>Cytophagales</taxon>
        <taxon>Bernardetiaceae</taxon>
        <taxon>Bernardetia</taxon>
    </lineage>
</organism>
<feature type="domain" description="GRAM" evidence="1">
    <location>
        <begin position="3"/>
        <end position="89"/>
    </location>
</feature>
<proteinExistence type="predicted"/>
<name>I4AKE6_BERLS</name>
<protein>
    <submittedName>
        <fullName evidence="2">GRAM domain protein</fullName>
    </submittedName>
</protein>
<evidence type="ECO:0000313" key="3">
    <source>
        <dbReference type="Proteomes" id="UP000006054"/>
    </source>
</evidence>
<dbReference type="EMBL" id="CP003345">
    <property type="protein sequence ID" value="AFM04431.1"/>
    <property type="molecule type" value="Genomic_DNA"/>
</dbReference>
<accession>I4AKE6</accession>
<sequence>MAFQLPKNEILQGKWTFHYLSPAQNKYNGVLYLTKKNLYFQGNFQIENLSVSAIEGGFVIPLEDINAMASQKDMLLFNQLHIQMKDKEVHIFDRGVLPVGGVIKQINEYKNK</sequence>
<reference evidence="3" key="1">
    <citation type="submission" date="2012-06" db="EMBL/GenBank/DDBJ databases">
        <title>The complete genome of Flexibacter litoralis DSM 6794.</title>
        <authorList>
            <person name="Lucas S."/>
            <person name="Copeland A."/>
            <person name="Lapidus A."/>
            <person name="Glavina del Rio T."/>
            <person name="Dalin E."/>
            <person name="Tice H."/>
            <person name="Bruce D."/>
            <person name="Goodwin L."/>
            <person name="Pitluck S."/>
            <person name="Peters L."/>
            <person name="Ovchinnikova G."/>
            <person name="Lu M."/>
            <person name="Kyrpides N."/>
            <person name="Mavromatis K."/>
            <person name="Ivanova N."/>
            <person name="Brettin T."/>
            <person name="Detter J.C."/>
            <person name="Han C."/>
            <person name="Larimer F."/>
            <person name="Land M."/>
            <person name="Hauser L."/>
            <person name="Markowitz V."/>
            <person name="Cheng J.-F."/>
            <person name="Hugenholtz P."/>
            <person name="Woyke T."/>
            <person name="Wu D."/>
            <person name="Spring S."/>
            <person name="Lang E."/>
            <person name="Kopitz M."/>
            <person name="Brambilla E."/>
            <person name="Klenk H.-P."/>
            <person name="Eisen J.A."/>
        </authorList>
    </citation>
    <scope>NUCLEOTIDE SEQUENCE [LARGE SCALE GENOMIC DNA]</scope>
    <source>
        <strain evidence="3">ATCC 23117 / DSM 6794 / NBRC 15988 / NCIMB 1366 / Sio-4</strain>
    </source>
</reference>
<keyword evidence="3" id="KW-1185">Reference proteome</keyword>
<dbReference type="KEGG" id="fli:Fleli_2047"/>
<dbReference type="Gene3D" id="2.30.29.30">
    <property type="entry name" value="Pleckstrin-homology domain (PH domain)/Phosphotyrosine-binding domain (PTB)"/>
    <property type="match status" value="1"/>
</dbReference>
<dbReference type="InterPro" id="IPR004182">
    <property type="entry name" value="GRAM"/>
</dbReference>